<dbReference type="SUPFAM" id="SSF52058">
    <property type="entry name" value="L domain-like"/>
    <property type="match status" value="2"/>
</dbReference>
<dbReference type="InterPro" id="IPR002182">
    <property type="entry name" value="NB-ARC"/>
</dbReference>
<feature type="compositionally biased region" description="Low complexity" evidence="10">
    <location>
        <begin position="86"/>
        <end position="98"/>
    </location>
</feature>
<dbReference type="Pfam" id="PF00931">
    <property type="entry name" value="NB-ARC"/>
    <property type="match status" value="1"/>
</dbReference>
<dbReference type="GO" id="GO:0043531">
    <property type="term" value="F:ADP binding"/>
    <property type="evidence" value="ECO:0007669"/>
    <property type="project" value="InterPro"/>
</dbReference>
<dbReference type="Gene3D" id="3.40.50.300">
    <property type="entry name" value="P-loop containing nucleotide triphosphate hydrolases"/>
    <property type="match status" value="1"/>
</dbReference>
<feature type="compositionally biased region" description="Acidic residues" evidence="10">
    <location>
        <begin position="1583"/>
        <end position="1596"/>
    </location>
</feature>
<dbReference type="Pfam" id="PF23598">
    <property type="entry name" value="LRR_14"/>
    <property type="match status" value="1"/>
</dbReference>
<gene>
    <name evidence="12" type="ORF">FSB_LOCUS45778</name>
</gene>
<evidence type="ECO:0000256" key="3">
    <source>
        <dbReference type="ARBA" id="ARBA00022737"/>
    </source>
</evidence>
<keyword evidence="6" id="KW-0611">Plant defense</keyword>
<reference evidence="12" key="1">
    <citation type="submission" date="2018-02" db="EMBL/GenBank/DDBJ databases">
        <authorList>
            <person name="Cohen D.B."/>
            <person name="Kent A.D."/>
        </authorList>
    </citation>
    <scope>NUCLEOTIDE SEQUENCE</scope>
</reference>
<dbReference type="GO" id="GO:0008270">
    <property type="term" value="F:zinc ion binding"/>
    <property type="evidence" value="ECO:0007669"/>
    <property type="project" value="UniProtKB-KW"/>
</dbReference>
<organism evidence="12">
    <name type="scientific">Fagus sylvatica</name>
    <name type="common">Beechnut</name>
    <dbReference type="NCBI Taxonomy" id="28930"/>
    <lineage>
        <taxon>Eukaryota</taxon>
        <taxon>Viridiplantae</taxon>
        <taxon>Streptophyta</taxon>
        <taxon>Embryophyta</taxon>
        <taxon>Tracheophyta</taxon>
        <taxon>Spermatophyta</taxon>
        <taxon>Magnoliopsida</taxon>
        <taxon>eudicotyledons</taxon>
        <taxon>Gunneridae</taxon>
        <taxon>Pentapetalae</taxon>
        <taxon>rosids</taxon>
        <taxon>fabids</taxon>
        <taxon>Fagales</taxon>
        <taxon>Fagaceae</taxon>
        <taxon>Fagus</taxon>
    </lineage>
</organism>
<dbReference type="InterPro" id="IPR056789">
    <property type="entry name" value="LRR_R13L1-DRL21"/>
</dbReference>
<evidence type="ECO:0000256" key="7">
    <source>
        <dbReference type="ARBA" id="ARBA00022833"/>
    </source>
</evidence>
<keyword evidence="7" id="KW-0862">Zinc</keyword>
<feature type="region of interest" description="Disordered" evidence="10">
    <location>
        <begin position="69"/>
        <end position="103"/>
    </location>
</feature>
<evidence type="ECO:0000256" key="1">
    <source>
        <dbReference type="ARBA" id="ARBA00022614"/>
    </source>
</evidence>
<dbReference type="InterPro" id="IPR055414">
    <property type="entry name" value="LRR_R13L4/SHOC2-like"/>
</dbReference>
<sequence>MGRKRDQFWKHAEKLNGRFKCEFCKNEFPGGASRIKSHLAGVKGHDIAICKNVPRDVQEEAYLAIGGPNKKLKSSSTSSDAKDSKTSSTSMSKTTKGKAVTQSNEERSAEIVLNVVVVDGLVDKLRSFATEHMNIISKWGFREELIKVLLSLTAIQVVLHDAETRLVSNEFVMIWLPKLRDVAYDVDDMLYEVRTSSSLSNTNLENIIKTINQSLDRIKNGFGLGSMDLIPNISLDREIDSFLNDLEDVGRGCDVSNIVRLLTNASNQQISILPIVGMPGIGKTSLTKIVYNHARIRKHFDVLAWVRVTKRFNVERILSEILKSLGGHLIWSNYGNTTVQELQNRLRSKKYLLVLDDVWNEDHDEWDTLRSHLSEVTSNTGNNIIVTTHSDKVAKLMGTLDLYYLEKLSKDECWSIFEKRAFANERIPRTPDLEAIGREIAKKCGGLPLAARVLGGTTYFKDDPREWLSIQNNKLWDLLKDDNNGVFPVLKLGFDYLPTPSLKQCFAYCAIFPKYDDMEKDELIQHWMAEGFLEPFRGSCTVMEDIGNMYFNILLANSFFQDARRDTYGNIISCKMNDLVYDFALSISKFEIQILEGGSMNDINHVRRLVVRSDGKAVPEIPILEDGFTKLHTLVSEYADFGNMLSNFKCLRVLKLFGNSIKELPDSIGQLIHLRLLHISNTDIIELPESLTNLYNLQTLRIKYCSLLRVLPNDLSNLINLRHIYIDHKFINRTPKDIGRLTSLQTLPFFTVNPDAGCSLEELGHLNQLSGELDIYNLEHSGEDDYDISDEEVEDINDEGVEDINDEEVLEGLQPHQNLESLTMEDINDEEVEDINDEEVLEGLQPHQNLESLTMEDISDEEVEEVEDINDEKVLEGLQPHQNLKSLTIEGYKGKKFPSWMLTGRDARDGLSLFDNLIEITLSFCNECEEVPTLGHLPCLRVLEINGMDNVSCIGTEFYSDGNYRNALFPTLRRLKLSSMKNLVEWKDAKQLTTATCEVFPCLEELIIKSCYKLTSAPCHFPSLKKLEIRKICSKAFENVSSKLTTLTSLVIDRVSELGCLPEQLLQNNTSLMSLEIKYCNELESILRHQDVWAFCTSLRSLLITWCSKLSYIPDGLHKLISLHNFELRGCGNLRCFPSIHGVMPLLRRLEISSCLNLISIPDLRGFSSLSELKISNCRELRTFPNIEGAASLPKLVIEECGVEVVSIGLKSCTSLHYLKISSCPNLISIPDLRGFSSLIELEISNCPTLTTFPSIEGAASLRQLVISSCGVEVLSIRLKSCTSLQILRIQECQNLKRISEGLPESLKTLKIGPFCEMLEAFPSLISSTSIQHSIEDIELNGWAKLNSLPDQFQSFIALEVLLISNFDEMEALPEWLGNLSSLQKLSLLRCQKLMYLPTAQAMRRLTYLGICDCPILEARCAEGSDAAERYNIAHIPTILIGWYALHRYQEGLILLVGDLDGVWQLTSTKNQQQAKQALCSKELHMFVWSSSSLPVFKGGGLHGFEGIKFLREVSLPSDFELPLETTNNEFESIVHSDVYDLGSSSTPSQFPCIGYNDSCEGECRPPLVPDNTRNLSLPMDSENLESDSTDGDEFDLGSLKTMRTF</sequence>
<keyword evidence="1" id="KW-0433">Leucine-rich repeat</keyword>
<dbReference type="InterPro" id="IPR032675">
    <property type="entry name" value="LRR_dom_sf"/>
</dbReference>
<evidence type="ECO:0000256" key="10">
    <source>
        <dbReference type="SAM" id="MobiDB-lite"/>
    </source>
</evidence>
<accession>A0A2N9HV94</accession>
<keyword evidence="4" id="KW-0547">Nucleotide-binding</keyword>
<protein>
    <recommendedName>
        <fullName evidence="11">BED-type domain-containing protein</fullName>
    </recommendedName>
</protein>
<keyword evidence="3" id="KW-0677">Repeat</keyword>
<keyword evidence="5 9" id="KW-0863">Zinc-finger</keyword>
<dbReference type="Gene3D" id="3.80.10.10">
    <property type="entry name" value="Ribonuclease Inhibitor"/>
    <property type="match status" value="5"/>
</dbReference>
<dbReference type="FunFam" id="1.10.10.10:FF:000322">
    <property type="entry name" value="Probable disease resistance protein At1g63360"/>
    <property type="match status" value="1"/>
</dbReference>
<dbReference type="PANTHER" id="PTHR36766:SF70">
    <property type="entry name" value="DISEASE RESISTANCE PROTEIN RGA4"/>
    <property type="match status" value="1"/>
</dbReference>
<dbReference type="InterPro" id="IPR027417">
    <property type="entry name" value="P-loop_NTPase"/>
</dbReference>
<evidence type="ECO:0000256" key="2">
    <source>
        <dbReference type="ARBA" id="ARBA00022723"/>
    </source>
</evidence>
<dbReference type="Pfam" id="PF23559">
    <property type="entry name" value="WHD_DRP"/>
    <property type="match status" value="1"/>
</dbReference>
<dbReference type="EMBL" id="OIVN01004526">
    <property type="protein sequence ID" value="SPD17896.1"/>
    <property type="molecule type" value="Genomic_DNA"/>
</dbReference>
<dbReference type="Pfam" id="PF18052">
    <property type="entry name" value="Rx_N"/>
    <property type="match status" value="1"/>
</dbReference>
<dbReference type="Pfam" id="PF25019">
    <property type="entry name" value="LRR_R13L1-DRL21"/>
    <property type="match status" value="1"/>
</dbReference>
<evidence type="ECO:0000259" key="11">
    <source>
        <dbReference type="PROSITE" id="PS50808"/>
    </source>
</evidence>
<evidence type="ECO:0000256" key="8">
    <source>
        <dbReference type="ARBA" id="ARBA00022840"/>
    </source>
</evidence>
<dbReference type="GO" id="GO:0005524">
    <property type="term" value="F:ATP binding"/>
    <property type="evidence" value="ECO:0007669"/>
    <property type="project" value="UniProtKB-KW"/>
</dbReference>
<dbReference type="InterPro" id="IPR036388">
    <property type="entry name" value="WH-like_DNA-bd_sf"/>
</dbReference>
<dbReference type="Gene3D" id="1.10.10.10">
    <property type="entry name" value="Winged helix-like DNA-binding domain superfamily/Winged helix DNA-binding domain"/>
    <property type="match status" value="1"/>
</dbReference>
<dbReference type="InterPro" id="IPR042197">
    <property type="entry name" value="Apaf_helical"/>
</dbReference>
<dbReference type="InterPro" id="IPR003656">
    <property type="entry name" value="Znf_BED"/>
</dbReference>
<keyword evidence="8" id="KW-0067">ATP-binding</keyword>
<proteinExistence type="predicted"/>
<evidence type="ECO:0000313" key="12">
    <source>
        <dbReference type="EMBL" id="SPD17896.1"/>
    </source>
</evidence>
<dbReference type="PANTHER" id="PTHR36766">
    <property type="entry name" value="PLANT BROAD-SPECTRUM MILDEW RESISTANCE PROTEIN RPW8"/>
    <property type="match status" value="1"/>
</dbReference>
<dbReference type="PRINTS" id="PR00364">
    <property type="entry name" value="DISEASERSIST"/>
</dbReference>
<dbReference type="GO" id="GO:0051707">
    <property type="term" value="P:response to other organism"/>
    <property type="evidence" value="ECO:0007669"/>
    <property type="project" value="UniProtKB-ARBA"/>
</dbReference>
<evidence type="ECO:0000256" key="6">
    <source>
        <dbReference type="ARBA" id="ARBA00022821"/>
    </source>
</evidence>
<dbReference type="Gene3D" id="1.10.8.430">
    <property type="entry name" value="Helical domain of apoptotic protease-activating factors"/>
    <property type="match status" value="1"/>
</dbReference>
<evidence type="ECO:0000256" key="9">
    <source>
        <dbReference type="PROSITE-ProRule" id="PRU00027"/>
    </source>
</evidence>
<dbReference type="InterPro" id="IPR058922">
    <property type="entry name" value="WHD_DRP"/>
</dbReference>
<feature type="region of interest" description="Disordered" evidence="10">
    <location>
        <begin position="1571"/>
        <end position="1606"/>
    </location>
</feature>
<dbReference type="PROSITE" id="PS50808">
    <property type="entry name" value="ZF_BED"/>
    <property type="match status" value="1"/>
</dbReference>
<evidence type="ECO:0000256" key="5">
    <source>
        <dbReference type="ARBA" id="ARBA00022771"/>
    </source>
</evidence>
<dbReference type="GO" id="GO:0006952">
    <property type="term" value="P:defense response"/>
    <property type="evidence" value="ECO:0007669"/>
    <property type="project" value="UniProtKB-KW"/>
</dbReference>
<feature type="domain" description="BED-type" evidence="11">
    <location>
        <begin position="3"/>
        <end position="57"/>
    </location>
</feature>
<keyword evidence="2" id="KW-0479">Metal-binding</keyword>
<name>A0A2N9HV94_FAGSY</name>
<dbReference type="Gene3D" id="1.20.5.4130">
    <property type="match status" value="1"/>
</dbReference>
<dbReference type="SUPFAM" id="SSF52540">
    <property type="entry name" value="P-loop containing nucleoside triphosphate hydrolases"/>
    <property type="match status" value="1"/>
</dbReference>
<evidence type="ECO:0000256" key="4">
    <source>
        <dbReference type="ARBA" id="ARBA00022741"/>
    </source>
</evidence>
<dbReference type="InterPro" id="IPR041118">
    <property type="entry name" value="Rx_N"/>
</dbReference>
<dbReference type="GO" id="GO:0003677">
    <property type="term" value="F:DNA binding"/>
    <property type="evidence" value="ECO:0007669"/>
    <property type="project" value="InterPro"/>
</dbReference>